<evidence type="ECO:0000256" key="1">
    <source>
        <dbReference type="ARBA" id="ARBA00000085"/>
    </source>
</evidence>
<evidence type="ECO:0000256" key="3">
    <source>
        <dbReference type="ARBA" id="ARBA00022553"/>
    </source>
</evidence>
<keyword evidence="4" id="KW-0808">Transferase</keyword>
<dbReference type="InterPro" id="IPR005467">
    <property type="entry name" value="His_kinase_dom"/>
</dbReference>
<keyword evidence="7" id="KW-1133">Transmembrane helix</keyword>
<dbReference type="SUPFAM" id="SSF47384">
    <property type="entry name" value="Homodimeric domain of signal transducing histidine kinase"/>
    <property type="match status" value="1"/>
</dbReference>
<comment type="caution">
    <text evidence="9">The sequence shown here is derived from an EMBL/GenBank/DDBJ whole genome shotgun (WGS) entry which is preliminary data.</text>
</comment>
<keyword evidence="3" id="KW-0597">Phosphoprotein</keyword>
<evidence type="ECO:0000256" key="7">
    <source>
        <dbReference type="SAM" id="Phobius"/>
    </source>
</evidence>
<dbReference type="PANTHER" id="PTHR43304">
    <property type="entry name" value="PHYTOCHROME-LIKE PROTEIN CPH1"/>
    <property type="match status" value="1"/>
</dbReference>
<feature type="coiled-coil region" evidence="6">
    <location>
        <begin position="128"/>
        <end position="176"/>
    </location>
</feature>
<accession>M0A9P4</accession>
<dbReference type="SMART" id="SM00388">
    <property type="entry name" value="HisKA"/>
    <property type="match status" value="1"/>
</dbReference>
<name>M0A9P4_9EURY</name>
<proteinExistence type="predicted"/>
<keyword evidence="7" id="KW-0812">Transmembrane</keyword>
<feature type="domain" description="Histidine kinase" evidence="8">
    <location>
        <begin position="179"/>
        <end position="396"/>
    </location>
</feature>
<evidence type="ECO:0000256" key="2">
    <source>
        <dbReference type="ARBA" id="ARBA00012438"/>
    </source>
</evidence>
<dbReference type="EC" id="2.7.13.3" evidence="2"/>
<feature type="transmembrane region" description="Helical" evidence="7">
    <location>
        <begin position="7"/>
        <end position="28"/>
    </location>
</feature>
<dbReference type="InterPro" id="IPR003661">
    <property type="entry name" value="HisK_dim/P_dom"/>
</dbReference>
<keyword evidence="5 9" id="KW-0418">Kinase</keyword>
<dbReference type="STRING" id="1227493.C483_01966"/>
<dbReference type="AlphaFoldDB" id="M0A9P4"/>
<evidence type="ECO:0000313" key="9">
    <source>
        <dbReference type="EMBL" id="ELY95091.1"/>
    </source>
</evidence>
<dbReference type="InterPro" id="IPR036097">
    <property type="entry name" value="HisK_dim/P_sf"/>
</dbReference>
<dbReference type="Proteomes" id="UP000011519">
    <property type="component" value="Unassembled WGS sequence"/>
</dbReference>
<evidence type="ECO:0000256" key="5">
    <source>
        <dbReference type="ARBA" id="ARBA00022777"/>
    </source>
</evidence>
<dbReference type="InterPro" id="IPR052162">
    <property type="entry name" value="Sensor_kinase/Photoreceptor"/>
</dbReference>
<dbReference type="Pfam" id="PF00512">
    <property type="entry name" value="HisKA"/>
    <property type="match status" value="1"/>
</dbReference>
<feature type="transmembrane region" description="Helical" evidence="7">
    <location>
        <begin position="70"/>
        <end position="91"/>
    </location>
</feature>
<keyword evidence="10" id="KW-1185">Reference proteome</keyword>
<feature type="transmembrane region" description="Helical" evidence="7">
    <location>
        <begin position="40"/>
        <end position="58"/>
    </location>
</feature>
<dbReference type="CDD" id="cd00082">
    <property type="entry name" value="HisKA"/>
    <property type="match status" value="1"/>
</dbReference>
<evidence type="ECO:0000313" key="10">
    <source>
        <dbReference type="Proteomes" id="UP000011519"/>
    </source>
</evidence>
<dbReference type="InterPro" id="IPR003594">
    <property type="entry name" value="HATPase_dom"/>
</dbReference>
<dbReference type="OrthoDB" id="106630at2157"/>
<dbReference type="EMBL" id="AOIM01000009">
    <property type="protein sequence ID" value="ELY95091.1"/>
    <property type="molecule type" value="Genomic_DNA"/>
</dbReference>
<dbReference type="InterPro" id="IPR036890">
    <property type="entry name" value="HATPase_C_sf"/>
</dbReference>
<dbReference type="SMART" id="SM00387">
    <property type="entry name" value="HATPase_c"/>
    <property type="match status" value="1"/>
</dbReference>
<dbReference type="FunFam" id="3.30.565.10:FF:000006">
    <property type="entry name" value="Sensor histidine kinase WalK"/>
    <property type="match status" value="1"/>
</dbReference>
<comment type="catalytic activity">
    <reaction evidence="1">
        <text>ATP + protein L-histidine = ADP + protein N-phospho-L-histidine.</text>
        <dbReference type="EC" id="2.7.13.3"/>
    </reaction>
</comment>
<dbReference type="RefSeq" id="WP_006651654.1">
    <property type="nucleotide sequence ID" value="NZ_AOIM01000009.1"/>
</dbReference>
<organism evidence="9 10">
    <name type="scientific">Natrialba hulunbeirensis JCM 10989</name>
    <dbReference type="NCBI Taxonomy" id="1227493"/>
    <lineage>
        <taxon>Archaea</taxon>
        <taxon>Methanobacteriati</taxon>
        <taxon>Methanobacteriota</taxon>
        <taxon>Stenosarchaea group</taxon>
        <taxon>Halobacteria</taxon>
        <taxon>Halobacteriales</taxon>
        <taxon>Natrialbaceae</taxon>
        <taxon>Natrialba</taxon>
    </lineage>
</organism>
<sequence length="409" mass="45480">MIRQSRYIYLLGALFLLIGTGQSLLKIASGGAVLEATIDFVLIGFAGVLFLSLGRWLSRSELGPEEYPRIVGWCLAGISVMFVFLVFRAIHPGVVGSFTFGERALALALGSIAGLAIGVHDAQARTRQREIRQRNDDLSAIQRELEKRNEALIETREELRRTVRQLEASNEQLDHFASTVSHDLQEPLRMISRYLQLLDERYADELDEDAAEFIDFAVDGADRMQAMVTGLLEYSKIDRQANGGQFEQIDIEQTVQDVRTDMQIRIDESDAEITTESLPQVYGDASQLRQLFQNLVSNAIEYSGDEPPRVHVSATPSNAGSGWVFTVRDEGIGIEPAAQDRIFELFQRLHALDDHSGSGIGLALCQRIVEHHGGELWVESEPGVGSAFSFTLPAQQVASDHVQRDRLPE</sequence>
<evidence type="ECO:0000259" key="8">
    <source>
        <dbReference type="PROSITE" id="PS50109"/>
    </source>
</evidence>
<evidence type="ECO:0000256" key="6">
    <source>
        <dbReference type="SAM" id="Coils"/>
    </source>
</evidence>
<dbReference type="InterPro" id="IPR004358">
    <property type="entry name" value="Sig_transdc_His_kin-like_C"/>
</dbReference>
<dbReference type="PATRIC" id="fig|1227493.4.peg.376"/>
<dbReference type="PROSITE" id="PS50109">
    <property type="entry name" value="HIS_KIN"/>
    <property type="match status" value="1"/>
</dbReference>
<keyword evidence="7" id="KW-0472">Membrane</keyword>
<evidence type="ECO:0000256" key="4">
    <source>
        <dbReference type="ARBA" id="ARBA00022679"/>
    </source>
</evidence>
<dbReference type="SUPFAM" id="SSF55874">
    <property type="entry name" value="ATPase domain of HSP90 chaperone/DNA topoisomerase II/histidine kinase"/>
    <property type="match status" value="1"/>
</dbReference>
<dbReference type="GO" id="GO:0000155">
    <property type="term" value="F:phosphorelay sensor kinase activity"/>
    <property type="evidence" value="ECO:0007669"/>
    <property type="project" value="InterPro"/>
</dbReference>
<dbReference type="Pfam" id="PF02518">
    <property type="entry name" value="HATPase_c"/>
    <property type="match status" value="1"/>
</dbReference>
<gene>
    <name evidence="9" type="ORF">C483_01966</name>
</gene>
<dbReference type="PRINTS" id="PR00344">
    <property type="entry name" value="BCTRLSENSOR"/>
</dbReference>
<keyword evidence="6" id="KW-0175">Coiled coil</keyword>
<dbReference type="Gene3D" id="3.30.565.10">
    <property type="entry name" value="Histidine kinase-like ATPase, C-terminal domain"/>
    <property type="match status" value="1"/>
</dbReference>
<protein>
    <recommendedName>
        <fullName evidence="2">histidine kinase</fullName>
        <ecNumber evidence="2">2.7.13.3</ecNumber>
    </recommendedName>
</protein>
<dbReference type="PANTHER" id="PTHR43304:SF1">
    <property type="entry name" value="PAC DOMAIN-CONTAINING PROTEIN"/>
    <property type="match status" value="1"/>
</dbReference>
<dbReference type="Gene3D" id="1.10.287.130">
    <property type="match status" value="1"/>
</dbReference>
<reference evidence="9 10" key="1">
    <citation type="journal article" date="2014" name="PLoS Genet.">
        <title>Phylogenetically driven sequencing of extremely halophilic archaea reveals strategies for static and dynamic osmo-response.</title>
        <authorList>
            <person name="Becker E.A."/>
            <person name="Seitzer P.M."/>
            <person name="Tritt A."/>
            <person name="Larsen D."/>
            <person name="Krusor M."/>
            <person name="Yao A.I."/>
            <person name="Wu D."/>
            <person name="Madern D."/>
            <person name="Eisen J.A."/>
            <person name="Darling A.E."/>
            <person name="Facciotti M.T."/>
        </authorList>
    </citation>
    <scope>NUCLEOTIDE SEQUENCE [LARGE SCALE GENOMIC DNA]</scope>
    <source>
        <strain evidence="9 10">JCM 10989</strain>
    </source>
</reference>